<sequence length="367" mass="41562">MKYFLNLFFLLLVPLCEGVGIHDFSTYKCRGYETAVTGVDSEEKILKILPTIDSITERNGIYVNRLYTFTCIGTISKDGPYSVKWYRNTITPFNRIFLESNKIIKENECSRSVSSSVHYIVKEADITGFTLWCQIQNNYVTSQSQKSTVKGPTAQLSMPSYFSMNSLDTLNVKCDFSTAYRLEKISLLQGGAKTLATLYPDVSLTFAISWVTCSDFTWYVCRGHGNNGIVDSEKKTLKVLPTVHRISKTSMSPITFNRKSTFTCIGTISNDGPYSVKWYKSFIAPSNEIYFAENRIISQNQCSRKIESVVTYYVNAYFSNTLWCQIENGKSASKFETFLVRGTGCELKQSTILVVMVSFLASAFHHF</sequence>
<dbReference type="AlphaFoldDB" id="A0A812E6W4"/>
<evidence type="ECO:0000256" key="1">
    <source>
        <dbReference type="SAM" id="SignalP"/>
    </source>
</evidence>
<protein>
    <submittedName>
        <fullName evidence="2">DSCAM</fullName>
    </submittedName>
</protein>
<gene>
    <name evidence="2" type="ORF">SPHA_67730</name>
</gene>
<feature type="signal peptide" evidence="1">
    <location>
        <begin position="1"/>
        <end position="18"/>
    </location>
</feature>
<name>A0A812E6W4_ACAPH</name>
<comment type="caution">
    <text evidence="2">The sequence shown here is derived from an EMBL/GenBank/DDBJ whole genome shotgun (WGS) entry which is preliminary data.</text>
</comment>
<evidence type="ECO:0000313" key="2">
    <source>
        <dbReference type="EMBL" id="CAE1317124.1"/>
    </source>
</evidence>
<dbReference type="EMBL" id="CAHIKZ030004903">
    <property type="protein sequence ID" value="CAE1317124.1"/>
    <property type="molecule type" value="Genomic_DNA"/>
</dbReference>
<evidence type="ECO:0000313" key="3">
    <source>
        <dbReference type="Proteomes" id="UP000597762"/>
    </source>
</evidence>
<organism evidence="2 3">
    <name type="scientific">Acanthosepion pharaonis</name>
    <name type="common">Pharaoh cuttlefish</name>
    <name type="synonym">Sepia pharaonis</name>
    <dbReference type="NCBI Taxonomy" id="158019"/>
    <lineage>
        <taxon>Eukaryota</taxon>
        <taxon>Metazoa</taxon>
        <taxon>Spiralia</taxon>
        <taxon>Lophotrochozoa</taxon>
        <taxon>Mollusca</taxon>
        <taxon>Cephalopoda</taxon>
        <taxon>Coleoidea</taxon>
        <taxon>Decapodiformes</taxon>
        <taxon>Sepiida</taxon>
        <taxon>Sepiina</taxon>
        <taxon>Sepiidae</taxon>
        <taxon>Acanthosepion</taxon>
    </lineage>
</organism>
<dbReference type="Proteomes" id="UP000597762">
    <property type="component" value="Unassembled WGS sequence"/>
</dbReference>
<reference evidence="2" key="1">
    <citation type="submission" date="2021-01" db="EMBL/GenBank/DDBJ databases">
        <authorList>
            <person name="Li R."/>
            <person name="Bekaert M."/>
        </authorList>
    </citation>
    <scope>NUCLEOTIDE SEQUENCE</scope>
    <source>
        <strain evidence="2">Farmed</strain>
    </source>
</reference>
<feature type="chain" id="PRO_5032619356" evidence="1">
    <location>
        <begin position="19"/>
        <end position="367"/>
    </location>
</feature>
<keyword evidence="1" id="KW-0732">Signal</keyword>
<keyword evidence="3" id="KW-1185">Reference proteome</keyword>
<accession>A0A812E6W4</accession>
<proteinExistence type="predicted"/>